<evidence type="ECO:0000256" key="5">
    <source>
        <dbReference type="ARBA" id="ARBA00022939"/>
    </source>
</evidence>
<dbReference type="GO" id="GO:0005524">
    <property type="term" value="F:ATP binding"/>
    <property type="evidence" value="ECO:0007669"/>
    <property type="project" value="UniProtKB-UniRule"/>
</dbReference>
<feature type="domain" description="ATP-grasp" evidence="8">
    <location>
        <begin position="432"/>
        <end position="630"/>
    </location>
</feature>
<dbReference type="Gene3D" id="3.30.470.20">
    <property type="entry name" value="ATP-grasp fold, B domain"/>
    <property type="match status" value="1"/>
</dbReference>
<keyword evidence="7" id="KW-0547">Nucleotide-binding</keyword>
<evidence type="ECO:0000256" key="7">
    <source>
        <dbReference type="PROSITE-ProRule" id="PRU00409"/>
    </source>
</evidence>
<comment type="similarity">
    <text evidence="6">Belongs to the class I-like SAM-binding methyltransferase superfamily. Cation-dependent O-methyltransferase family.</text>
</comment>
<reference evidence="9" key="1">
    <citation type="submission" date="2019-07" db="EMBL/GenBank/DDBJ databases">
        <title>Hyphodiscus hymeniophilus genome sequencing and assembly.</title>
        <authorList>
            <person name="Kramer G."/>
            <person name="Nodwell J."/>
        </authorList>
    </citation>
    <scope>NUCLEOTIDE SEQUENCE</scope>
    <source>
        <strain evidence="9">ATCC 34498</strain>
    </source>
</reference>
<dbReference type="PANTHER" id="PTHR43836">
    <property type="entry name" value="CATECHOL O-METHYLTRANSFERASE 1-RELATED"/>
    <property type="match status" value="1"/>
</dbReference>
<evidence type="ECO:0000313" key="10">
    <source>
        <dbReference type="Proteomes" id="UP000785200"/>
    </source>
</evidence>
<keyword evidence="10" id="KW-1185">Reference proteome</keyword>
<keyword evidence="5" id="KW-0128">Catecholamine metabolism</keyword>
<keyword evidence="2" id="KW-0489">Methyltransferase</keyword>
<proteinExistence type="inferred from homology"/>
<dbReference type="InterPro" id="IPR029063">
    <property type="entry name" value="SAM-dependent_MTases_sf"/>
</dbReference>
<dbReference type="PANTHER" id="PTHR43836:SF2">
    <property type="entry name" value="CATECHOL O-METHYLTRANSFERASE 1-RELATED"/>
    <property type="match status" value="1"/>
</dbReference>
<dbReference type="SUPFAM" id="SSF56059">
    <property type="entry name" value="Glutathione synthetase ATP-binding domain-like"/>
    <property type="match status" value="1"/>
</dbReference>
<comment type="caution">
    <text evidence="9">The sequence shown here is derived from an EMBL/GenBank/DDBJ whole genome shotgun (WGS) entry which is preliminary data.</text>
</comment>
<dbReference type="SUPFAM" id="SSF51735">
    <property type="entry name" value="NAD(P)-binding Rossmann-fold domains"/>
    <property type="match status" value="1"/>
</dbReference>
<dbReference type="GO" id="GO:0008171">
    <property type="term" value="F:O-methyltransferase activity"/>
    <property type="evidence" value="ECO:0007669"/>
    <property type="project" value="InterPro"/>
</dbReference>
<dbReference type="EC" id="2.1.1.6" evidence="1"/>
<evidence type="ECO:0000256" key="4">
    <source>
        <dbReference type="ARBA" id="ARBA00022691"/>
    </source>
</evidence>
<name>A0A9P6SPF3_9HELO</name>
<dbReference type="Proteomes" id="UP000785200">
    <property type="component" value="Unassembled WGS sequence"/>
</dbReference>
<dbReference type="GO" id="GO:0046872">
    <property type="term" value="F:metal ion binding"/>
    <property type="evidence" value="ECO:0007669"/>
    <property type="project" value="InterPro"/>
</dbReference>
<dbReference type="OrthoDB" id="186626at2759"/>
<dbReference type="Pfam" id="PF01596">
    <property type="entry name" value="Methyltransf_3"/>
    <property type="match status" value="1"/>
</dbReference>
<evidence type="ECO:0000256" key="6">
    <source>
        <dbReference type="ARBA" id="ARBA00023453"/>
    </source>
</evidence>
<protein>
    <recommendedName>
        <fullName evidence="1">catechol O-methyltransferase</fullName>
        <ecNumber evidence="1">2.1.1.6</ecNumber>
    </recommendedName>
</protein>
<dbReference type="Gene3D" id="3.40.50.20">
    <property type="match status" value="1"/>
</dbReference>
<keyword evidence="4" id="KW-0949">S-adenosyl-L-methionine</keyword>
<keyword evidence="7" id="KW-0067">ATP-binding</keyword>
<keyword evidence="3" id="KW-0808">Transferase</keyword>
<evidence type="ECO:0000313" key="9">
    <source>
        <dbReference type="EMBL" id="KAG0645136.1"/>
    </source>
</evidence>
<dbReference type="AlphaFoldDB" id="A0A9P6SPF3"/>
<dbReference type="EMBL" id="VNKQ01000020">
    <property type="protein sequence ID" value="KAG0645136.1"/>
    <property type="molecule type" value="Genomic_DNA"/>
</dbReference>
<evidence type="ECO:0000259" key="8">
    <source>
        <dbReference type="PROSITE" id="PS50975"/>
    </source>
</evidence>
<evidence type="ECO:0000256" key="3">
    <source>
        <dbReference type="ARBA" id="ARBA00022679"/>
    </source>
</evidence>
<evidence type="ECO:0000256" key="2">
    <source>
        <dbReference type="ARBA" id="ARBA00022603"/>
    </source>
</evidence>
<dbReference type="SUPFAM" id="SSF53335">
    <property type="entry name" value="S-adenosyl-L-methionine-dependent methyltransferases"/>
    <property type="match status" value="1"/>
</dbReference>
<dbReference type="PROSITE" id="PS51682">
    <property type="entry name" value="SAM_OMT_I"/>
    <property type="match status" value="1"/>
</dbReference>
<dbReference type="GO" id="GO:0006584">
    <property type="term" value="P:catecholamine metabolic process"/>
    <property type="evidence" value="ECO:0007669"/>
    <property type="project" value="UniProtKB-KW"/>
</dbReference>
<dbReference type="InterPro" id="IPR036291">
    <property type="entry name" value="NAD(P)-bd_dom_sf"/>
</dbReference>
<sequence>MPSFEEKKAYAAQEETFFDDGREEELVDFVTSQPKHRGSPQGVLAAIDEFGRTRKYLMNVGEDKGSIVVELIRETRPRTMIELGGYCGYSTILFADAVRAAGGEKYYSLERNVNFAKNIKALIEFAGLTDIVEVVLGPSDDGIKNLHKTGKVNHIDLMFLDHYKPAYTTDLKLCESLGLISKGTVLAADNVITPGNPPYLKYVRSSVEEKRAALTQESKQDTENFPGQSATQYGKVETLGTDAKGNPHLVYESKLVESFEPTGVPDGIEITRCVEEDFLVSFFAGAAKEIEHKRQCISSSSTFQPRVILVTGVGMSKGLSIARAFYREGHHVIGADFEPFGIPVCGRFSSTLRKFYRISKPTSGPAESRGYAEGLLDIVNRESVDLWVSCSGVASAVQDGEAAEIIENESKCRAIQFGAQTTKTLDEKHLFIKQTRKFGLNVPETHLITSVEDALRVLHPSEKGMERKQYIMKSVGLDDTTRADMTLLPQASSDDTRSYLARLNPSVSRLFVLQQFISGPEYCTHSVIIRGRVMVFAACRSAELLMHYEAVSPRSDLSRALQKYSEIYAAKMGCVTGHFSIDFMLDERSTELDLMSRLYPIECNPRAHTAVVLFEQESGRMVDAYLSALEVDGMDGIDIQPVVTPSTTKGYYWIGHDLVTCVLLPLLSTMAMKGSISSLTEKRKVFLHHLMFWKDGTYLLWDPLPFWWLYYVELIEFGMDWEQK</sequence>
<accession>A0A9P6SPF3</accession>
<dbReference type="GO" id="GO:0032259">
    <property type="term" value="P:methylation"/>
    <property type="evidence" value="ECO:0007669"/>
    <property type="project" value="UniProtKB-KW"/>
</dbReference>
<dbReference type="Gene3D" id="3.40.50.150">
    <property type="entry name" value="Vaccinia Virus protein VP39"/>
    <property type="match status" value="1"/>
</dbReference>
<organism evidence="9 10">
    <name type="scientific">Hyphodiscus hymeniophilus</name>
    <dbReference type="NCBI Taxonomy" id="353542"/>
    <lineage>
        <taxon>Eukaryota</taxon>
        <taxon>Fungi</taxon>
        <taxon>Dikarya</taxon>
        <taxon>Ascomycota</taxon>
        <taxon>Pezizomycotina</taxon>
        <taxon>Leotiomycetes</taxon>
        <taxon>Helotiales</taxon>
        <taxon>Hyphodiscaceae</taxon>
        <taxon>Hyphodiscus</taxon>
    </lineage>
</organism>
<dbReference type="InterPro" id="IPR011761">
    <property type="entry name" value="ATP-grasp"/>
</dbReference>
<dbReference type="InterPro" id="IPR002935">
    <property type="entry name" value="SAM_O-MeTrfase"/>
</dbReference>
<gene>
    <name evidence="9" type="ORF">D0Z07_9063</name>
</gene>
<dbReference type="PROSITE" id="PS50975">
    <property type="entry name" value="ATP_GRASP"/>
    <property type="match status" value="1"/>
</dbReference>
<evidence type="ECO:0000256" key="1">
    <source>
        <dbReference type="ARBA" id="ARBA00012880"/>
    </source>
</evidence>